<dbReference type="EMBL" id="ABOX02000016">
    <property type="protein sequence ID" value="EEF60489.1"/>
    <property type="molecule type" value="Genomic_DNA"/>
</dbReference>
<evidence type="ECO:0000313" key="1">
    <source>
        <dbReference type="EMBL" id="EEF60489.1"/>
    </source>
</evidence>
<sequence length="185" mass="20949">MIILADDCLIFRTSDGENIPYSAEMISVELMGETAQLFDPEFIKHAAAAVFHFFKNDLKREAVTIAEFSEALEQVLRGFKLDAQTPSLETAIPRVVQSDLTKLVADSDKGCELLFFPRLRDELRTQLQQSPQMLCFQGLRNCVKQLVGAQRWSVRCQQVEDQIVEFLRTCMCKETHGTSCALVVK</sequence>
<proteinExistence type="predicted"/>
<dbReference type="AlphaFoldDB" id="B9XHZ6"/>
<gene>
    <name evidence="1" type="ORF">Cflav_PD3459</name>
</gene>
<keyword evidence="2" id="KW-1185">Reference proteome</keyword>
<accession>B9XHZ6</accession>
<organism evidence="1 2">
    <name type="scientific">Pedosphaera parvula (strain Ellin514)</name>
    <dbReference type="NCBI Taxonomy" id="320771"/>
    <lineage>
        <taxon>Bacteria</taxon>
        <taxon>Pseudomonadati</taxon>
        <taxon>Verrucomicrobiota</taxon>
        <taxon>Pedosphaerae</taxon>
        <taxon>Pedosphaerales</taxon>
        <taxon>Pedosphaeraceae</taxon>
        <taxon>Pedosphaera</taxon>
    </lineage>
</organism>
<name>B9XHZ6_PEDPL</name>
<dbReference type="Proteomes" id="UP000003688">
    <property type="component" value="Unassembled WGS sequence"/>
</dbReference>
<dbReference type="RefSeq" id="WP_007415440.1">
    <property type="nucleotide sequence ID" value="NZ_ABOX02000016.1"/>
</dbReference>
<dbReference type="STRING" id="320771.Cflav_PD3459"/>
<dbReference type="OrthoDB" id="9850516at2"/>
<protein>
    <submittedName>
        <fullName evidence="1">Uncharacterized protein</fullName>
    </submittedName>
</protein>
<comment type="caution">
    <text evidence="1">The sequence shown here is derived from an EMBL/GenBank/DDBJ whole genome shotgun (WGS) entry which is preliminary data.</text>
</comment>
<evidence type="ECO:0000313" key="2">
    <source>
        <dbReference type="Proteomes" id="UP000003688"/>
    </source>
</evidence>
<reference evidence="1 2" key="1">
    <citation type="journal article" date="2011" name="J. Bacteriol.">
        <title>Genome sequence of 'Pedosphaera parvula' Ellin514, an aerobic Verrucomicrobial isolate from pasture soil.</title>
        <authorList>
            <person name="Kant R."/>
            <person name="van Passel M.W."/>
            <person name="Sangwan P."/>
            <person name="Palva A."/>
            <person name="Lucas S."/>
            <person name="Copeland A."/>
            <person name="Lapidus A."/>
            <person name="Glavina Del Rio T."/>
            <person name="Dalin E."/>
            <person name="Tice H."/>
            <person name="Bruce D."/>
            <person name="Goodwin L."/>
            <person name="Pitluck S."/>
            <person name="Chertkov O."/>
            <person name="Larimer F.W."/>
            <person name="Land M.L."/>
            <person name="Hauser L."/>
            <person name="Brettin T.S."/>
            <person name="Detter J.C."/>
            <person name="Han S."/>
            <person name="de Vos W.M."/>
            <person name="Janssen P.H."/>
            <person name="Smidt H."/>
        </authorList>
    </citation>
    <scope>NUCLEOTIDE SEQUENCE [LARGE SCALE GENOMIC DNA]</scope>
    <source>
        <strain evidence="1 2">Ellin514</strain>
    </source>
</reference>